<evidence type="ECO:0000313" key="2">
    <source>
        <dbReference type="EMBL" id="SDB53250.1"/>
    </source>
</evidence>
<accession>A0A1G6E7F0</accession>
<name>A0A1G6E7F0_9HYPH</name>
<dbReference type="PROSITE" id="PS50921">
    <property type="entry name" value="ANTAR"/>
    <property type="match status" value="1"/>
</dbReference>
<dbReference type="InterPro" id="IPR049021">
    <property type="entry name" value="AmiR_N"/>
</dbReference>
<evidence type="ECO:0000313" key="3">
    <source>
        <dbReference type="Proteomes" id="UP000199071"/>
    </source>
</evidence>
<dbReference type="STRING" id="665467.SAMN02982931_04214"/>
<dbReference type="GO" id="GO:0003723">
    <property type="term" value="F:RNA binding"/>
    <property type="evidence" value="ECO:0007669"/>
    <property type="project" value="InterPro"/>
</dbReference>
<dbReference type="Pfam" id="PF03861">
    <property type="entry name" value="ANTAR"/>
    <property type="match status" value="1"/>
</dbReference>
<keyword evidence="3" id="KW-1185">Reference proteome</keyword>
<proteinExistence type="predicted"/>
<protein>
    <submittedName>
        <fullName evidence="2">Two-component response regulator, AmiR/NasT family, consists of REC and RNA-binding antiterminator (ANTAR) domains</fullName>
    </submittedName>
</protein>
<dbReference type="EMBL" id="FMXQ01000010">
    <property type="protein sequence ID" value="SDB53250.1"/>
    <property type="molecule type" value="Genomic_DNA"/>
</dbReference>
<dbReference type="Gene3D" id="1.10.10.10">
    <property type="entry name" value="Winged helix-like DNA-binding domain superfamily/Winged helix DNA-binding domain"/>
    <property type="match status" value="1"/>
</dbReference>
<dbReference type="InterPro" id="IPR036388">
    <property type="entry name" value="WH-like_DNA-bd_sf"/>
</dbReference>
<dbReference type="InterPro" id="IPR005561">
    <property type="entry name" value="ANTAR"/>
</dbReference>
<dbReference type="PIRSF" id="PIRSF036382">
    <property type="entry name" value="RR_antiterm"/>
    <property type="match status" value="1"/>
</dbReference>
<organism evidence="2 3">
    <name type="scientific">Bauldia litoralis</name>
    <dbReference type="NCBI Taxonomy" id="665467"/>
    <lineage>
        <taxon>Bacteria</taxon>
        <taxon>Pseudomonadati</taxon>
        <taxon>Pseudomonadota</taxon>
        <taxon>Alphaproteobacteria</taxon>
        <taxon>Hyphomicrobiales</taxon>
        <taxon>Kaistiaceae</taxon>
        <taxon>Bauldia</taxon>
    </lineage>
</organism>
<dbReference type="InterPro" id="IPR011006">
    <property type="entry name" value="CheY-like_superfamily"/>
</dbReference>
<dbReference type="Pfam" id="PF21332">
    <property type="entry name" value="AmiR_N"/>
    <property type="match status" value="1"/>
</dbReference>
<dbReference type="SMART" id="SM01012">
    <property type="entry name" value="ANTAR"/>
    <property type="match status" value="1"/>
</dbReference>
<dbReference type="SUPFAM" id="SSF52172">
    <property type="entry name" value="CheY-like"/>
    <property type="match status" value="1"/>
</dbReference>
<dbReference type="Gene3D" id="3.40.50.2300">
    <property type="match status" value="1"/>
</dbReference>
<dbReference type="OrthoDB" id="6159164at2"/>
<feature type="domain" description="ANTAR" evidence="1">
    <location>
        <begin position="126"/>
        <end position="187"/>
    </location>
</feature>
<dbReference type="Proteomes" id="UP000199071">
    <property type="component" value="Unassembled WGS sequence"/>
</dbReference>
<dbReference type="AlphaFoldDB" id="A0A1G6E7F0"/>
<dbReference type="InterPro" id="IPR008327">
    <property type="entry name" value="Sig_transdc_resp-reg_antiterm"/>
</dbReference>
<gene>
    <name evidence="2" type="ORF">SAMN02982931_04214</name>
</gene>
<reference evidence="2 3" key="1">
    <citation type="submission" date="2016-10" db="EMBL/GenBank/DDBJ databases">
        <authorList>
            <person name="de Groot N.N."/>
        </authorList>
    </citation>
    <scope>NUCLEOTIDE SEQUENCE [LARGE SCALE GENOMIC DNA]</scope>
    <source>
        <strain evidence="2 3">ATCC 35022</strain>
    </source>
</reference>
<sequence length="200" mass="21663">MNVSIGIPNFRAWTAIILHRPHDAATAISRQLERIGVASRTVWPELGAVDAEADIVFFDADHGYDGQFPWVAGAAPMPLVALLGSEAPGRVEWAIAQSADAHLLKPIGSAGVYSALVIARHAFAARNALKTEIEELRGRLRRRPMVARAVIAIMHTERIDEDAAFRRLGQMAMAARRSIEDTAEALVARHGSADDARDSA</sequence>
<dbReference type="RefSeq" id="WP_090879745.1">
    <property type="nucleotide sequence ID" value="NZ_FMXQ01000010.1"/>
</dbReference>
<evidence type="ECO:0000259" key="1">
    <source>
        <dbReference type="PROSITE" id="PS50921"/>
    </source>
</evidence>